<protein>
    <submittedName>
        <fullName evidence="1">Uncharacterized protein</fullName>
    </submittedName>
</protein>
<feature type="non-terminal residue" evidence="1">
    <location>
        <position position="1"/>
    </location>
</feature>
<evidence type="ECO:0000313" key="2">
    <source>
        <dbReference type="Proteomes" id="UP000837857"/>
    </source>
</evidence>
<reference evidence="1" key="1">
    <citation type="submission" date="2022-03" db="EMBL/GenBank/DDBJ databases">
        <authorList>
            <person name="Martin H S."/>
        </authorList>
    </citation>
    <scope>NUCLEOTIDE SEQUENCE</scope>
</reference>
<evidence type="ECO:0000313" key="1">
    <source>
        <dbReference type="EMBL" id="CAH2062903.1"/>
    </source>
</evidence>
<dbReference type="EMBL" id="OW152815">
    <property type="protein sequence ID" value="CAH2062903.1"/>
    <property type="molecule type" value="Genomic_DNA"/>
</dbReference>
<dbReference type="Proteomes" id="UP000837857">
    <property type="component" value="Chromosome 3"/>
</dbReference>
<name>A0ABN8IWT5_9NEOP</name>
<keyword evidence="2" id="KW-1185">Reference proteome</keyword>
<sequence>MSIDLGITTVVTLAAVKRPSMAVDRTPHHRIMKNHPEARNKTGLSLQLPLRPEDVAEINMEGVLLPPFLTR</sequence>
<proteinExistence type="predicted"/>
<organism evidence="1 2">
    <name type="scientific">Iphiclides podalirius</name>
    <name type="common">scarce swallowtail</name>
    <dbReference type="NCBI Taxonomy" id="110791"/>
    <lineage>
        <taxon>Eukaryota</taxon>
        <taxon>Metazoa</taxon>
        <taxon>Ecdysozoa</taxon>
        <taxon>Arthropoda</taxon>
        <taxon>Hexapoda</taxon>
        <taxon>Insecta</taxon>
        <taxon>Pterygota</taxon>
        <taxon>Neoptera</taxon>
        <taxon>Endopterygota</taxon>
        <taxon>Lepidoptera</taxon>
        <taxon>Glossata</taxon>
        <taxon>Ditrysia</taxon>
        <taxon>Papilionoidea</taxon>
        <taxon>Papilionidae</taxon>
        <taxon>Papilioninae</taxon>
        <taxon>Iphiclides</taxon>
    </lineage>
</organism>
<gene>
    <name evidence="1" type="ORF">IPOD504_LOCUS12279</name>
</gene>
<accession>A0ABN8IWT5</accession>